<sequence length="50" mass="5861">MRFPNAYACFASRLELLFHRSVIQYRTYSAPSSFFMTADWLGNRVEHTGN</sequence>
<dbReference type="EMBL" id="CP072369">
    <property type="protein sequence ID" value="QUB86222.1"/>
    <property type="molecule type" value="Genomic_DNA"/>
</dbReference>
<reference evidence="1 2" key="1">
    <citation type="submission" date="2021-03" db="EMBL/GenBank/DDBJ databases">
        <title>Human Oral Microbial Genomes.</title>
        <authorList>
            <person name="Johnston C.D."/>
            <person name="Chen T."/>
            <person name="Dewhirst F.E."/>
        </authorList>
    </citation>
    <scope>NUCLEOTIDE SEQUENCE [LARGE SCALE GENOMIC DNA]</scope>
    <source>
        <strain evidence="1 2">W1435</strain>
    </source>
</reference>
<dbReference type="Proteomes" id="UP000682005">
    <property type="component" value="Chromosome 2"/>
</dbReference>
<evidence type="ECO:0000313" key="1">
    <source>
        <dbReference type="EMBL" id="QUB86222.1"/>
    </source>
</evidence>
<evidence type="ECO:0000313" key="2">
    <source>
        <dbReference type="Proteomes" id="UP000682005"/>
    </source>
</evidence>
<accession>A0ABX7XYS0</accession>
<proteinExistence type="predicted"/>
<gene>
    <name evidence="1" type="ORF">J5A51_02935</name>
</gene>
<name>A0ABX7XYS0_9BACT</name>
<dbReference type="RefSeq" id="WP_154663410.1">
    <property type="nucleotide sequence ID" value="NZ_BAKO01000035.1"/>
</dbReference>
<organism evidence="1 2">
    <name type="scientific">Prevotella fusca JCM 17724</name>
    <dbReference type="NCBI Taxonomy" id="1236517"/>
    <lineage>
        <taxon>Bacteria</taxon>
        <taxon>Pseudomonadati</taxon>
        <taxon>Bacteroidota</taxon>
        <taxon>Bacteroidia</taxon>
        <taxon>Bacteroidales</taxon>
        <taxon>Prevotellaceae</taxon>
        <taxon>Prevotella</taxon>
    </lineage>
</organism>
<protein>
    <submittedName>
        <fullName evidence="1">Uncharacterized protein</fullName>
    </submittedName>
</protein>
<keyword evidence="2" id="KW-1185">Reference proteome</keyword>